<sequence>MKTIGIIGGMAWPSTINYYRTINEYYKEYTKAPGLESPTLVITQPNLALIDKLEEEGKWDDVGKLLVAEATKLKAAGAEFFLMACNTVHIADAYVTEHAPLPMLHIVDAAAKIASDRGFGTVGLLGSQYTMTGSYFVGRLKQKYNITAMVPDEKDQAIIQGALQNELAKGVFRPETRQQFKEAIEDLVTKGCQAIILGCTEFGLLVKQEDSTVPIIDTGIVHAKAAVEFAVAGE</sequence>
<comment type="caution">
    <text evidence="3">The sequence shown here is derived from an EMBL/GenBank/DDBJ whole genome shotgun (WGS) entry which is preliminary data.</text>
</comment>
<dbReference type="GeneID" id="28849479"/>
<dbReference type="InterPro" id="IPR015942">
    <property type="entry name" value="Asp/Glu/hydantoin_racemase"/>
</dbReference>
<dbReference type="Proteomes" id="UP000078397">
    <property type="component" value="Unassembled WGS sequence"/>
</dbReference>
<dbReference type="RefSeq" id="XP_018142653.1">
    <property type="nucleotide sequence ID" value="XM_018285485.1"/>
</dbReference>
<dbReference type="PROSITE" id="PS00924">
    <property type="entry name" value="ASP_GLU_RACEMASE_2"/>
    <property type="match status" value="1"/>
</dbReference>
<dbReference type="InterPro" id="IPR004380">
    <property type="entry name" value="Asp_race"/>
</dbReference>
<dbReference type="PANTHER" id="PTHR21198">
    <property type="entry name" value="GLUTAMATE RACEMASE"/>
    <property type="match status" value="1"/>
</dbReference>
<dbReference type="GO" id="GO:0047661">
    <property type="term" value="F:amino-acid racemase activity"/>
    <property type="evidence" value="ECO:0007669"/>
    <property type="project" value="InterPro"/>
</dbReference>
<dbReference type="InterPro" id="IPR033134">
    <property type="entry name" value="Asp/Glu_racemase_AS_2"/>
</dbReference>
<dbReference type="PANTHER" id="PTHR21198:SF7">
    <property type="entry name" value="ASPARTATE-GLUTAMATE RACEMASE FAMILY"/>
    <property type="match status" value="1"/>
</dbReference>
<name>A0A179FK08_METCM</name>
<protein>
    <submittedName>
        <fullName evidence="3">Aspartate racemase</fullName>
    </submittedName>
</protein>
<reference evidence="3 4" key="1">
    <citation type="journal article" date="2016" name="PLoS Pathog.">
        <title>Biosynthesis of antibiotic leucinostatins in bio-control fungus Purpureocillium lilacinum and their inhibition on phytophthora revealed by genome mining.</title>
        <authorList>
            <person name="Wang G."/>
            <person name="Liu Z."/>
            <person name="Lin R."/>
            <person name="Li E."/>
            <person name="Mao Z."/>
            <person name="Ling J."/>
            <person name="Yang Y."/>
            <person name="Yin W.B."/>
            <person name="Xie B."/>
        </authorList>
    </citation>
    <scope>NUCLEOTIDE SEQUENCE [LARGE SCALE GENOMIC DNA]</scope>
    <source>
        <strain evidence="3">170</strain>
    </source>
</reference>
<proteinExistence type="inferred from homology"/>
<comment type="similarity">
    <text evidence="1">Belongs to the aspartate/glutamate racemases family.</text>
</comment>
<keyword evidence="2" id="KW-0413">Isomerase</keyword>
<keyword evidence="4" id="KW-1185">Reference proteome</keyword>
<organism evidence="3 4">
    <name type="scientific">Pochonia chlamydosporia 170</name>
    <dbReference type="NCBI Taxonomy" id="1380566"/>
    <lineage>
        <taxon>Eukaryota</taxon>
        <taxon>Fungi</taxon>
        <taxon>Dikarya</taxon>
        <taxon>Ascomycota</taxon>
        <taxon>Pezizomycotina</taxon>
        <taxon>Sordariomycetes</taxon>
        <taxon>Hypocreomycetidae</taxon>
        <taxon>Hypocreales</taxon>
        <taxon>Clavicipitaceae</taxon>
        <taxon>Pochonia</taxon>
    </lineage>
</organism>
<evidence type="ECO:0000256" key="1">
    <source>
        <dbReference type="ARBA" id="ARBA00007847"/>
    </source>
</evidence>
<dbReference type="OrthoDB" id="187836at2759"/>
<dbReference type="NCBIfam" id="TIGR00035">
    <property type="entry name" value="asp_race"/>
    <property type="match status" value="1"/>
</dbReference>
<evidence type="ECO:0000313" key="3">
    <source>
        <dbReference type="EMBL" id="OAQ65339.1"/>
    </source>
</evidence>
<dbReference type="Gene3D" id="3.40.50.1860">
    <property type="match status" value="2"/>
</dbReference>
<dbReference type="EMBL" id="LSBJ02000005">
    <property type="protein sequence ID" value="OAQ65339.1"/>
    <property type="molecule type" value="Genomic_DNA"/>
</dbReference>
<dbReference type="Pfam" id="PF01177">
    <property type="entry name" value="Asp_Glu_race"/>
    <property type="match status" value="1"/>
</dbReference>
<evidence type="ECO:0000313" key="4">
    <source>
        <dbReference type="Proteomes" id="UP000078397"/>
    </source>
</evidence>
<dbReference type="SUPFAM" id="SSF53681">
    <property type="entry name" value="Aspartate/glutamate racemase"/>
    <property type="match status" value="2"/>
</dbReference>
<gene>
    <name evidence="3" type="ORF">VFPPC_06455</name>
</gene>
<accession>A0A179FK08</accession>
<evidence type="ECO:0000256" key="2">
    <source>
        <dbReference type="ARBA" id="ARBA00023235"/>
    </source>
</evidence>
<dbReference type="KEGG" id="pchm:VFPPC_06455"/>
<dbReference type="InterPro" id="IPR001920">
    <property type="entry name" value="Asp/Glu_race"/>
</dbReference>
<dbReference type="AlphaFoldDB" id="A0A179FK08"/>
<dbReference type="STRING" id="1380566.A0A179FK08"/>